<protein>
    <submittedName>
        <fullName evidence="1">Uncharacterized protein</fullName>
    </submittedName>
</protein>
<gene>
    <name evidence="1" type="ORF">PR048_007658</name>
</gene>
<accession>A0ABQ9HVR3</accession>
<comment type="caution">
    <text evidence="1">The sequence shown here is derived from an EMBL/GenBank/DDBJ whole genome shotgun (WGS) entry which is preliminary data.</text>
</comment>
<dbReference type="Proteomes" id="UP001159363">
    <property type="component" value="Chromosome 3"/>
</dbReference>
<sequence length="199" mass="22067">MKFISNPPKLAVRNLDPRSAAIVDICSLMKIRQQTELRSIVFLGKALASRRGESVFDSRWGAPGLGFRTWESCRAMPLVVGFSQGYPTSPLEFRHRSIFTSFRPILHSRLKSKLIAVALEIRLALSPPTKANRAQSPAGSPDLRMWESCRTMPLVGGSSRGYQVSPAASFRRRSIFTPIALVGSQDLCVKSHPNLFTHS</sequence>
<dbReference type="EMBL" id="JARBHB010000003">
    <property type="protein sequence ID" value="KAJ8888171.1"/>
    <property type="molecule type" value="Genomic_DNA"/>
</dbReference>
<organism evidence="1 2">
    <name type="scientific">Dryococelus australis</name>
    <dbReference type="NCBI Taxonomy" id="614101"/>
    <lineage>
        <taxon>Eukaryota</taxon>
        <taxon>Metazoa</taxon>
        <taxon>Ecdysozoa</taxon>
        <taxon>Arthropoda</taxon>
        <taxon>Hexapoda</taxon>
        <taxon>Insecta</taxon>
        <taxon>Pterygota</taxon>
        <taxon>Neoptera</taxon>
        <taxon>Polyneoptera</taxon>
        <taxon>Phasmatodea</taxon>
        <taxon>Verophasmatodea</taxon>
        <taxon>Anareolatae</taxon>
        <taxon>Phasmatidae</taxon>
        <taxon>Eurycanthinae</taxon>
        <taxon>Dryococelus</taxon>
    </lineage>
</organism>
<evidence type="ECO:0000313" key="2">
    <source>
        <dbReference type="Proteomes" id="UP001159363"/>
    </source>
</evidence>
<proteinExistence type="predicted"/>
<name>A0ABQ9HVR3_9NEOP</name>
<reference evidence="1 2" key="1">
    <citation type="submission" date="2023-02" db="EMBL/GenBank/DDBJ databases">
        <title>LHISI_Scaffold_Assembly.</title>
        <authorList>
            <person name="Stuart O.P."/>
            <person name="Cleave R."/>
            <person name="Magrath M.J.L."/>
            <person name="Mikheyev A.S."/>
        </authorList>
    </citation>
    <scope>NUCLEOTIDE SEQUENCE [LARGE SCALE GENOMIC DNA]</scope>
    <source>
        <strain evidence="1">Daus_M_001</strain>
        <tissue evidence="1">Leg muscle</tissue>
    </source>
</reference>
<evidence type="ECO:0000313" key="1">
    <source>
        <dbReference type="EMBL" id="KAJ8888171.1"/>
    </source>
</evidence>
<keyword evidence="2" id="KW-1185">Reference proteome</keyword>